<dbReference type="AlphaFoldDB" id="W5SC93"/>
<proteinExistence type="predicted"/>
<sequence length="80" mass="9143">ILTNLNVHTLYVEDRDDTFGHRNVTKTFLELRAGMNHEFRIAPIKPISNKFTRIVALIEPFASSNLSIMYYSSKSAISDI</sequence>
<dbReference type="HOGENOM" id="CLU_2595276_0_0_12"/>
<protein>
    <submittedName>
        <fullName evidence="1">Putative terminase-like family protein</fullName>
    </submittedName>
</protein>
<accession>W5SC93</accession>
<evidence type="ECO:0000313" key="1">
    <source>
        <dbReference type="EMBL" id="AHH04530.1"/>
    </source>
</evidence>
<dbReference type="EMBL" id="CP004205">
    <property type="protein sequence ID" value="AHH04530.1"/>
    <property type="molecule type" value="Genomic_DNA"/>
</dbReference>
<reference evidence="1" key="1">
    <citation type="submission" date="2013-02" db="EMBL/GenBank/DDBJ databases">
        <title>Comparative genomics of Borrelia species.</title>
        <authorList>
            <person name="Schwan T.G."/>
            <person name="Raffel S.J."/>
            <person name="Porcella S.F."/>
        </authorList>
    </citation>
    <scope>NUCLEOTIDE SEQUENCE</scope>
    <source>
        <strain evidence="1">YOR</strain>
        <plasmid evidence="1">unnamed</plasmid>
    </source>
</reference>
<organism evidence="1">
    <name type="scientific">Borrelia nietonii YOR</name>
    <dbReference type="NCBI Taxonomy" id="1293576"/>
    <lineage>
        <taxon>Bacteria</taxon>
        <taxon>Pseudomonadati</taxon>
        <taxon>Spirochaetota</taxon>
        <taxon>Spirochaetia</taxon>
        <taxon>Spirochaetales</taxon>
        <taxon>Borreliaceae</taxon>
        <taxon>Borrelia</taxon>
        <taxon>Borrelia nietonii</taxon>
    </lineage>
</organism>
<geneLocation type="plasmid" evidence="1">
    <name>unnamed</name>
</geneLocation>
<gene>
    <name evidence="1" type="ORF">BHY_1580</name>
</gene>
<keyword evidence="1" id="KW-0614">Plasmid</keyword>
<feature type="non-terminal residue" evidence="1">
    <location>
        <position position="1"/>
    </location>
</feature>
<name>W5SC93_9SPIR</name>